<dbReference type="GO" id="GO:0006898">
    <property type="term" value="P:receptor-mediated endocytosis"/>
    <property type="evidence" value="ECO:0007669"/>
    <property type="project" value="TreeGrafter"/>
</dbReference>
<dbReference type="InterPro" id="IPR045802">
    <property type="entry name" value="GRV2/DNAJC13_N"/>
</dbReference>
<feature type="domain" description="DnaJ homologue subfamily C GRV2/DNAJC13 N-terminal" evidence="2">
    <location>
        <begin position="91"/>
        <end position="354"/>
    </location>
</feature>
<feature type="domain" description="DnaJ homologue subfamily C GRV2/DNAJC13 N-terminal" evidence="2">
    <location>
        <begin position="770"/>
        <end position="845"/>
    </location>
</feature>
<dbReference type="GO" id="GO:0010008">
    <property type="term" value="C:endosome membrane"/>
    <property type="evidence" value="ECO:0007669"/>
    <property type="project" value="TreeGrafter"/>
</dbReference>
<proteinExistence type="predicted"/>
<feature type="compositionally biased region" description="Polar residues" evidence="1">
    <location>
        <begin position="380"/>
        <end position="389"/>
    </location>
</feature>
<dbReference type="Pfam" id="PF19432">
    <property type="entry name" value="RME-8_N"/>
    <property type="match status" value="3"/>
</dbReference>
<dbReference type="GO" id="GO:0007032">
    <property type="term" value="P:endosome organization"/>
    <property type="evidence" value="ECO:0007669"/>
    <property type="project" value="InterPro"/>
</dbReference>
<reference evidence="3" key="1">
    <citation type="submission" date="2021-01" db="EMBL/GenBank/DDBJ databases">
        <authorList>
            <person name="Corre E."/>
            <person name="Pelletier E."/>
            <person name="Niang G."/>
            <person name="Scheremetjew M."/>
            <person name="Finn R."/>
            <person name="Kale V."/>
            <person name="Holt S."/>
            <person name="Cochrane G."/>
            <person name="Meng A."/>
            <person name="Brown T."/>
            <person name="Cohen L."/>
        </authorList>
    </citation>
    <scope>NUCLEOTIDE SEQUENCE</scope>
    <source>
        <strain evidence="3">WS</strain>
    </source>
</reference>
<feature type="domain" description="DnaJ homologue subfamily C GRV2/DNAJC13 N-terminal" evidence="2">
    <location>
        <begin position="408"/>
        <end position="741"/>
    </location>
</feature>
<protein>
    <recommendedName>
        <fullName evidence="2">DnaJ homologue subfamily C GRV2/DNAJC13 N-terminal domain-containing protein</fullName>
    </recommendedName>
</protein>
<dbReference type="SUPFAM" id="SSF48371">
    <property type="entry name" value="ARM repeat"/>
    <property type="match status" value="1"/>
</dbReference>
<organism evidence="3">
    <name type="scientific">Percolomonas cosmopolitus</name>
    <dbReference type="NCBI Taxonomy" id="63605"/>
    <lineage>
        <taxon>Eukaryota</taxon>
        <taxon>Discoba</taxon>
        <taxon>Heterolobosea</taxon>
        <taxon>Tetramitia</taxon>
        <taxon>Eutetramitia</taxon>
        <taxon>Percolomonadidae</taxon>
        <taxon>Percolomonas</taxon>
    </lineage>
</organism>
<accession>A0A7S1KUE8</accession>
<feature type="region of interest" description="Disordered" evidence="1">
    <location>
        <begin position="364"/>
        <end position="397"/>
    </location>
</feature>
<evidence type="ECO:0000259" key="2">
    <source>
        <dbReference type="Pfam" id="PF19432"/>
    </source>
</evidence>
<sequence>MPSSNSPISSPVSLPSSQHILKLLIHHKSTSLFVKKSQKRLLCLTNDEIQIYDLSSGGSSSASSCEKLKWNTQIGGVQHWDAKIRNAMNGQKCEISLHYVSDDSSSKKKKETFSCWLAPELLTVLSARRDLLKAGVQLSSGSSFFVRKWTKANEYVEYTLKFYGARIYKFDNTCNQPLGFIDMKQIDSVAVVREKPDVFVIFIKGRYTVQYYSTNDVKGVIGAIQDQLKKLLGWDQLIVQEKSLQEILDFRNFQKALVDAQSDQFPREHNVERIKVRLYDQAVVQRTRKLKMNSKYLVEVNEQNQIASIHRISDIVSLIRLHTDRNQFSIEYTADHTYTYSSIERDSILLNILEMRKKPFRNSPLVSKQVSSGDLKKKGNSSVQQQESASGGDDSIRTTYSVPQLLNFVQLENTRQGYREGIKSFPPHQEYTDHIIKKIAAGVEKCGSLANYVQVLKEFNQSYHFGDLSSIKEKKPLHNLFEALKIIEQKDSKKMIEVQLKRDYQQIVMIAIAKVISSKTVFEEISSYRQQIVELVVGSGILQPTSPGVRFYASSLLIQMLNTDLSAPYAEKHMQFIMSQEIVNKLLVILRNFHTDMDNCMMIHNVLFLLQLLLHAGSANIELANHLITRLQEEEMRSILYRLCRNEALPIALISTQLLNVMLSRASNQQFSVLQNEILSCGLLVHQIYEALFSVDADQKHASVMFVDLSVSFSQDAELLMTKIVPTPLVALVDAQVRERKDVKLKQSKVNFFGKHVAQKETYEYQSRGWGKVLDKMKADFANAVCIWNAQTREDLRESLRAQIAALDEAKKQYAATERFVWNYKEYETNFKSLAPYDKVNEYFLFYLQDPEQVSVTSFENAELLIKELYYKMLLTEDDALRKQFARATTRVYLKTMAKNNRSFPHLDNLVQVIASETYPQDVIMDMIELLNALMSVRINQHLVNQHCVPMLVQFVRKIHCSTSHDLRVAKICVHILHHLCAFRIRGVQPNQIMRPLPIAIRVMTDFEYFPHLVQSLLSAPHKLKRKTLGLIIQLLTLNEKIVPSLYQTGLYYFIFASMSSQKEALEVSPTSPSQDAQSQHSDEVPEISSEQLCLSLEAVKILQMTCASQSFIHEDFGLRSNQNILHALLPSALVNYLLTVSPEEFQKTFNSNAGSESLIWDNEMRKFLKQSASDHISEFVAELRAKKGDVLYHHTPLQKMVYVELENQPYVAGYYLRNLSAAFISTLTETELSHLFWSVVEAFKVAPEDSQLVFYVKAQTTILKRFDVVINERTYSAFTKCASVMSVIDIKQWDLQLTELTAQLVDKLTVNQNNLDECITLQYPEILVRLLSKTFEFRDFHDQHDAEAAAMLSMCDFITARIYNILSRMISYPSMQELIETDSEFPSLMMRCFHTINNKDVLKSLDRLIIVLCSNRFSGFIQKLWYYGFPILMIHLMLYRPHKNTPEQIKNMSISKAGAAAHPLAAVVGASSELVDLELTGNFYINDLMRMLPREIVLLLQHLGTHPNAKVKSLMETLHKETEDPGMVWTVSMRKQLHAYVSKCVSIMEETKFTNNRVATDSIKYEDLKDYLHLGYVFVDIYIDNKWDHWQPRDSKFFAGELLGYISDIPSHNTDDSHLAVDACLTLLRRTQQQNMGMFKDLVTHTFGAPRGIEILFNNLKLNNEQLDAEAYTNLINSIALCFDSDAFVSRLGSECVDYFHNFVCALDYAVKHCAPLIGIILLLLREHCASNAALADAMEKNGVLLYILLFFSGYFSNSSDDDRKEATKILNILAKRKPFAHSEDDNAPAENISMGTLKALLPHPIIDHILEQTATNTLTFLESKHDAPNIVWNTDTKKEFKTYLAAQIDFVKSNKHWSLPEHFKLTYTTKERLMIGDIYVRLYNQQPDYPLANSEHFLFALCKALKIAKDDAICLDLLLAIRNVIDHSVANKTILAHHPCVNSCATLLFNFVGDVQSHPIIASVSLQLIYQILHHGNTKFLPSVESSDAMRSLIQRMEDLPDLQELFLVVFLMIARQGDCFVKDLLDNHVDSQCVELMEQRKGTTKAQRAAQLLKFIVTESSYGHTLEEKLTTDHGEIWEEYKEIQVPPPNMPLAESLLTSSEPPPQKQLELHGRRKRDSLSSPVSAKSTYNDPQTE</sequence>
<dbReference type="EMBL" id="HBGD01011135">
    <property type="protein sequence ID" value="CAD9085919.1"/>
    <property type="molecule type" value="Transcribed_RNA"/>
</dbReference>
<feature type="compositionally biased region" description="Polar residues" evidence="1">
    <location>
        <begin position="2123"/>
        <end position="2139"/>
    </location>
</feature>
<feature type="region of interest" description="Disordered" evidence="1">
    <location>
        <begin position="2088"/>
        <end position="2139"/>
    </location>
</feature>
<dbReference type="GO" id="GO:2000641">
    <property type="term" value="P:regulation of early endosome to late endosome transport"/>
    <property type="evidence" value="ECO:0007669"/>
    <property type="project" value="InterPro"/>
</dbReference>
<dbReference type="InterPro" id="IPR016024">
    <property type="entry name" value="ARM-type_fold"/>
</dbReference>
<dbReference type="PANTHER" id="PTHR36983">
    <property type="entry name" value="DNAJ HOMOLOG SUBFAMILY C MEMBER 13"/>
    <property type="match status" value="1"/>
</dbReference>
<dbReference type="InterPro" id="IPR044978">
    <property type="entry name" value="GRV2/DNAJC13"/>
</dbReference>
<gene>
    <name evidence="3" type="ORF">PCOS0759_LOCUS9173</name>
</gene>
<name>A0A7S1KUE8_9EUKA</name>
<evidence type="ECO:0000256" key="1">
    <source>
        <dbReference type="SAM" id="MobiDB-lite"/>
    </source>
</evidence>
<dbReference type="PANTHER" id="PTHR36983:SF2">
    <property type="entry name" value="DNAJ HOMOLOG SUBFAMILY C MEMBER 13"/>
    <property type="match status" value="1"/>
</dbReference>
<evidence type="ECO:0000313" key="3">
    <source>
        <dbReference type="EMBL" id="CAD9085919.1"/>
    </source>
</evidence>